<feature type="transmembrane region" description="Helical" evidence="6">
    <location>
        <begin position="126"/>
        <end position="147"/>
    </location>
</feature>
<feature type="transmembrane region" description="Helical" evidence="6">
    <location>
        <begin position="98"/>
        <end position="119"/>
    </location>
</feature>
<evidence type="ECO:0000313" key="9">
    <source>
        <dbReference type="Proteomes" id="UP000198670"/>
    </source>
</evidence>
<dbReference type="GO" id="GO:0016020">
    <property type="term" value="C:membrane"/>
    <property type="evidence" value="ECO:0007669"/>
    <property type="project" value="UniProtKB-SubCell"/>
</dbReference>
<sequence>MKTQFQQFTYILAGTIFAIFWASASAATKIGLQSSQPFVMAVARFALASALMLGITHGILRQQLPSGRKIWRQLFIYGLLNISLYLGLYVLAMQEVSAGLGTLFVATNPVLILLINAIWFKQPIRLHTILSFVLCIAGMLLAAYPLYQESHASLFGLGTLFLSMLSYSAGAIYFARQNWGNLHILTINGWQTLIGGICLLPFMVLFFDRSANVFDSAWWGAVTWLAIPVSIIAMLLWLYLLRDNPVKASAWLFLCPIAGFAIAAVWMKEPLSWHTFVGVLLVLAGLYLVQRMKMAKK</sequence>
<feature type="transmembrane region" description="Helical" evidence="6">
    <location>
        <begin position="153"/>
        <end position="175"/>
    </location>
</feature>
<comment type="subcellular location">
    <subcellularLocation>
        <location evidence="1">Membrane</location>
        <topology evidence="1">Multi-pass membrane protein</topology>
    </subcellularLocation>
</comment>
<organism evidence="8 9">
    <name type="scientific">Parapedobacter indicus</name>
    <dbReference type="NCBI Taxonomy" id="1477437"/>
    <lineage>
        <taxon>Bacteria</taxon>
        <taxon>Pseudomonadati</taxon>
        <taxon>Bacteroidota</taxon>
        <taxon>Sphingobacteriia</taxon>
        <taxon>Sphingobacteriales</taxon>
        <taxon>Sphingobacteriaceae</taxon>
        <taxon>Parapedobacter</taxon>
    </lineage>
</organism>
<evidence type="ECO:0000256" key="4">
    <source>
        <dbReference type="ARBA" id="ARBA00022989"/>
    </source>
</evidence>
<evidence type="ECO:0000256" key="5">
    <source>
        <dbReference type="ARBA" id="ARBA00023136"/>
    </source>
</evidence>
<name>A0A1I3PMH7_9SPHI</name>
<feature type="transmembrane region" description="Helical" evidence="6">
    <location>
        <begin position="248"/>
        <end position="267"/>
    </location>
</feature>
<keyword evidence="4 6" id="KW-1133">Transmembrane helix</keyword>
<comment type="similarity">
    <text evidence="2">Belongs to the EamA transporter family.</text>
</comment>
<dbReference type="RefSeq" id="WP_090628598.1">
    <property type="nucleotide sequence ID" value="NZ_FOQO01000008.1"/>
</dbReference>
<reference evidence="8 9" key="1">
    <citation type="submission" date="2016-10" db="EMBL/GenBank/DDBJ databases">
        <authorList>
            <person name="de Groot N.N."/>
        </authorList>
    </citation>
    <scope>NUCLEOTIDE SEQUENCE [LARGE SCALE GENOMIC DNA]</scope>
    <source>
        <strain evidence="8 9">RK1</strain>
    </source>
</reference>
<keyword evidence="5 6" id="KW-0472">Membrane</keyword>
<dbReference type="OrthoDB" id="1098926at2"/>
<feature type="transmembrane region" description="Helical" evidence="6">
    <location>
        <begin position="42"/>
        <end position="62"/>
    </location>
</feature>
<gene>
    <name evidence="8" type="ORF">SAMN05444682_10893</name>
</gene>
<keyword evidence="9" id="KW-1185">Reference proteome</keyword>
<evidence type="ECO:0000256" key="6">
    <source>
        <dbReference type="SAM" id="Phobius"/>
    </source>
</evidence>
<keyword evidence="3 6" id="KW-0812">Transmembrane</keyword>
<dbReference type="SUPFAM" id="SSF103481">
    <property type="entry name" value="Multidrug resistance efflux transporter EmrE"/>
    <property type="match status" value="2"/>
</dbReference>
<dbReference type="PANTHER" id="PTHR32322:SF2">
    <property type="entry name" value="EAMA DOMAIN-CONTAINING PROTEIN"/>
    <property type="match status" value="1"/>
</dbReference>
<dbReference type="STRING" id="1477437.SAMN05444682_10893"/>
<accession>A0A1I3PMH7</accession>
<evidence type="ECO:0000256" key="2">
    <source>
        <dbReference type="ARBA" id="ARBA00007362"/>
    </source>
</evidence>
<dbReference type="Pfam" id="PF00892">
    <property type="entry name" value="EamA"/>
    <property type="match status" value="2"/>
</dbReference>
<feature type="transmembrane region" description="Helical" evidence="6">
    <location>
        <begin position="218"/>
        <end position="241"/>
    </location>
</feature>
<feature type="domain" description="EamA" evidence="7">
    <location>
        <begin position="10"/>
        <end position="142"/>
    </location>
</feature>
<dbReference type="InterPro" id="IPR000620">
    <property type="entry name" value="EamA_dom"/>
</dbReference>
<dbReference type="InterPro" id="IPR050638">
    <property type="entry name" value="AA-Vitamin_Transporters"/>
</dbReference>
<evidence type="ECO:0000259" key="7">
    <source>
        <dbReference type="Pfam" id="PF00892"/>
    </source>
</evidence>
<feature type="transmembrane region" description="Helical" evidence="6">
    <location>
        <begin position="74"/>
        <end position="92"/>
    </location>
</feature>
<dbReference type="Proteomes" id="UP000198670">
    <property type="component" value="Unassembled WGS sequence"/>
</dbReference>
<protein>
    <submittedName>
        <fullName evidence="8">Permease of the drug/metabolite transporter (DMT) superfamily</fullName>
    </submittedName>
</protein>
<evidence type="ECO:0000256" key="3">
    <source>
        <dbReference type="ARBA" id="ARBA00022692"/>
    </source>
</evidence>
<evidence type="ECO:0000313" key="8">
    <source>
        <dbReference type="EMBL" id="SFJ22589.1"/>
    </source>
</evidence>
<dbReference type="InterPro" id="IPR037185">
    <property type="entry name" value="EmrE-like"/>
</dbReference>
<evidence type="ECO:0000256" key="1">
    <source>
        <dbReference type="ARBA" id="ARBA00004141"/>
    </source>
</evidence>
<dbReference type="AlphaFoldDB" id="A0A1I3PMH7"/>
<feature type="transmembrane region" description="Helical" evidence="6">
    <location>
        <begin position="187"/>
        <end position="206"/>
    </location>
</feature>
<dbReference type="EMBL" id="FOQO01000008">
    <property type="protein sequence ID" value="SFJ22589.1"/>
    <property type="molecule type" value="Genomic_DNA"/>
</dbReference>
<dbReference type="PANTHER" id="PTHR32322">
    <property type="entry name" value="INNER MEMBRANE TRANSPORTER"/>
    <property type="match status" value="1"/>
</dbReference>
<proteinExistence type="inferred from homology"/>
<feature type="domain" description="EamA" evidence="7">
    <location>
        <begin position="155"/>
        <end position="289"/>
    </location>
</feature>
<dbReference type="Gene3D" id="1.10.3730.20">
    <property type="match status" value="1"/>
</dbReference>
<feature type="transmembrane region" description="Helical" evidence="6">
    <location>
        <begin position="273"/>
        <end position="289"/>
    </location>
</feature>